<organism evidence="1 2">
    <name type="scientific">Leptospira interrogans str. UI 12758</name>
    <dbReference type="NCBI Taxonomy" id="1049938"/>
    <lineage>
        <taxon>Bacteria</taxon>
        <taxon>Pseudomonadati</taxon>
        <taxon>Spirochaetota</taxon>
        <taxon>Spirochaetia</taxon>
        <taxon>Leptospirales</taxon>
        <taxon>Leptospiraceae</taxon>
        <taxon>Leptospira</taxon>
    </lineage>
</organism>
<name>A0A0E2D6N3_LEPIR</name>
<proteinExistence type="predicted"/>
<protein>
    <submittedName>
        <fullName evidence="1">Uncharacterized protein</fullName>
    </submittedName>
</protein>
<dbReference type="Proteomes" id="UP000001340">
    <property type="component" value="Unassembled WGS sequence"/>
</dbReference>
<comment type="caution">
    <text evidence="1">The sequence shown here is derived from an EMBL/GenBank/DDBJ whole genome shotgun (WGS) entry which is preliminary data.</text>
</comment>
<reference evidence="1 2" key="1">
    <citation type="submission" date="2012-10" db="EMBL/GenBank/DDBJ databases">
        <authorList>
            <person name="Harkins D.M."/>
            <person name="Durkin A.S."/>
            <person name="Brinkac L.M."/>
            <person name="Haft D.H."/>
            <person name="Selengut J.D."/>
            <person name="Sanka R."/>
            <person name="DePew J."/>
            <person name="Purushe J."/>
            <person name="Chanthongthip A."/>
            <person name="Lattana O."/>
            <person name="Phetsouvanh R."/>
            <person name="Newton P.N."/>
            <person name="Vinetz J.M."/>
            <person name="Sutton G.G."/>
            <person name="Nierman W.C."/>
            <person name="Fouts D.E."/>
        </authorList>
    </citation>
    <scope>NUCLEOTIDE SEQUENCE [LARGE SCALE GENOMIC DNA]</scope>
    <source>
        <strain evidence="1 2">UI 12758</strain>
    </source>
</reference>
<dbReference type="AlphaFoldDB" id="A0A0E2D6N3"/>
<evidence type="ECO:0000313" key="2">
    <source>
        <dbReference type="Proteomes" id="UP000001340"/>
    </source>
</evidence>
<gene>
    <name evidence="1" type="ORF">LEP1GSC105_2491</name>
</gene>
<sequence length="39" mass="4865">MQKFDWTVIFLDFIEMTEKKENRERQFFSAVLFKGTKKF</sequence>
<dbReference type="EMBL" id="AHNR02000028">
    <property type="protein sequence ID" value="EKR55712.1"/>
    <property type="molecule type" value="Genomic_DNA"/>
</dbReference>
<accession>A0A0E2D6N3</accession>
<evidence type="ECO:0000313" key="1">
    <source>
        <dbReference type="EMBL" id="EKR55712.1"/>
    </source>
</evidence>